<dbReference type="Proteomes" id="UP000070409">
    <property type="component" value="Unassembled WGS sequence"/>
</dbReference>
<gene>
    <name evidence="4" type="ORF">AXK60_09935</name>
    <name evidence="3" type="ORF">AXK61_18425</name>
</gene>
<feature type="signal peptide" evidence="2">
    <location>
        <begin position="1"/>
        <end position="23"/>
    </location>
</feature>
<accession>A0A138A7R6</accession>
<sequence>MNRTPLRACTAVGLAAFTAITLAACGDAKSDAPQTSPEEQIKQVTTTYVQGQSGKDADKLRATSCKEMIDQEISTMNDEGNPQSVTLDGIADVKVDGDKATAQVTMTATFAGKPQQKKTGTFEYVKEDGWRVCLR</sequence>
<protein>
    <recommendedName>
        <fullName evidence="7">DUF4878 domain-containing protein</fullName>
    </recommendedName>
</protein>
<reference evidence="5" key="2">
    <citation type="submission" date="2016-02" db="EMBL/GenBank/DDBJ databases">
        <authorList>
            <person name="Wen L."/>
            <person name="He K."/>
            <person name="Yang H."/>
        </authorList>
    </citation>
    <scope>NUCLEOTIDE SEQUENCE [LARGE SCALE GENOMIC DNA]</scope>
    <source>
        <strain evidence="5">JCM 15929</strain>
    </source>
</reference>
<dbReference type="Proteomes" id="UP000070258">
    <property type="component" value="Unassembled WGS sequence"/>
</dbReference>
<evidence type="ECO:0000256" key="2">
    <source>
        <dbReference type="SAM" id="SignalP"/>
    </source>
</evidence>
<proteinExistence type="predicted"/>
<dbReference type="PROSITE" id="PS51257">
    <property type="entry name" value="PROKAR_LIPOPROTEIN"/>
    <property type="match status" value="1"/>
</dbReference>
<reference evidence="3 6" key="3">
    <citation type="submission" date="2016-02" db="EMBL/GenBank/DDBJ databases">
        <authorList>
            <person name="Teng J.L."/>
            <person name="Tang Y."/>
            <person name="Huang Y."/>
            <person name="Guo F."/>
            <person name="Wei W."/>
            <person name="Chen J.H."/>
            <person name="Wong S.Y."/>
            <person name="Lau S.K."/>
            <person name="Woo P.C."/>
        </authorList>
    </citation>
    <scope>NUCLEOTIDE SEQUENCE [LARGE SCALE GENOMIC DNA]</scope>
    <source>
        <strain evidence="3 6">JCM 13375</strain>
    </source>
</reference>
<name>A0A138A7R6_9ACTN</name>
<dbReference type="RefSeq" id="WP_068571954.1">
    <property type="nucleotide sequence ID" value="NZ_LSRE01000010.1"/>
</dbReference>
<keyword evidence="6" id="KW-1185">Reference proteome</keyword>
<comment type="caution">
    <text evidence="4">The sequence shown here is derived from an EMBL/GenBank/DDBJ whole genome shotgun (WGS) entry which is preliminary data.</text>
</comment>
<evidence type="ECO:0000313" key="5">
    <source>
        <dbReference type="Proteomes" id="UP000070258"/>
    </source>
</evidence>
<evidence type="ECO:0000313" key="4">
    <source>
        <dbReference type="EMBL" id="KXP06407.1"/>
    </source>
</evidence>
<evidence type="ECO:0000313" key="6">
    <source>
        <dbReference type="Proteomes" id="UP000070409"/>
    </source>
</evidence>
<dbReference type="EMBL" id="LSRE01000010">
    <property type="protein sequence ID" value="KXO99240.1"/>
    <property type="molecule type" value="Genomic_DNA"/>
</dbReference>
<evidence type="ECO:0000313" key="3">
    <source>
        <dbReference type="EMBL" id="KXO99240.1"/>
    </source>
</evidence>
<dbReference type="STRING" id="239498.AXK60_09935"/>
<evidence type="ECO:0000256" key="1">
    <source>
        <dbReference type="SAM" id="MobiDB-lite"/>
    </source>
</evidence>
<feature type="compositionally biased region" description="Polar residues" evidence="1">
    <location>
        <begin position="32"/>
        <end position="53"/>
    </location>
</feature>
<keyword evidence="2" id="KW-0732">Signal</keyword>
<organism evidence="4 5">
    <name type="scientific">Tsukamurella pseudospumae</name>
    <dbReference type="NCBI Taxonomy" id="239498"/>
    <lineage>
        <taxon>Bacteria</taxon>
        <taxon>Bacillati</taxon>
        <taxon>Actinomycetota</taxon>
        <taxon>Actinomycetes</taxon>
        <taxon>Mycobacteriales</taxon>
        <taxon>Tsukamurellaceae</taxon>
        <taxon>Tsukamurella</taxon>
    </lineage>
</organism>
<dbReference type="InterPro" id="IPR032710">
    <property type="entry name" value="NTF2-like_dom_sf"/>
</dbReference>
<dbReference type="EMBL" id="LSRF01000056">
    <property type="protein sequence ID" value="KXP06407.1"/>
    <property type="molecule type" value="Genomic_DNA"/>
</dbReference>
<reference evidence="4" key="1">
    <citation type="submission" date="2016-02" db="EMBL/GenBank/DDBJ databases">
        <authorList>
            <person name="Teng J.L."/>
            <person name="Yang Y."/>
            <person name="Huang Y."/>
            <person name="Guo F."/>
            <person name="Wei W."/>
            <person name="Chen J.H."/>
            <person name="Wong S.Y."/>
            <person name="Lau S.K."/>
            <person name="Woo P.C."/>
        </authorList>
    </citation>
    <scope>NUCLEOTIDE SEQUENCE</scope>
    <source>
        <strain evidence="4">JCM 15929</strain>
    </source>
</reference>
<feature type="chain" id="PRO_5038972342" description="DUF4878 domain-containing protein" evidence="2">
    <location>
        <begin position="24"/>
        <end position="135"/>
    </location>
</feature>
<feature type="region of interest" description="Disordered" evidence="1">
    <location>
        <begin position="27"/>
        <end position="55"/>
    </location>
</feature>
<dbReference type="AlphaFoldDB" id="A0A138A7R6"/>
<dbReference type="OrthoDB" id="4730342at2"/>
<dbReference type="SUPFAM" id="SSF54427">
    <property type="entry name" value="NTF2-like"/>
    <property type="match status" value="1"/>
</dbReference>
<evidence type="ECO:0008006" key="7">
    <source>
        <dbReference type="Google" id="ProtNLM"/>
    </source>
</evidence>